<accession>A0A382HG64</accession>
<gene>
    <name evidence="1" type="ORF">METZ01_LOCUS238751</name>
</gene>
<proteinExistence type="predicted"/>
<dbReference type="EMBL" id="UINC01060900">
    <property type="protein sequence ID" value="SVB85897.1"/>
    <property type="molecule type" value="Genomic_DNA"/>
</dbReference>
<evidence type="ECO:0000313" key="1">
    <source>
        <dbReference type="EMBL" id="SVB85897.1"/>
    </source>
</evidence>
<organism evidence="1">
    <name type="scientific">marine metagenome</name>
    <dbReference type="NCBI Taxonomy" id="408172"/>
    <lineage>
        <taxon>unclassified sequences</taxon>
        <taxon>metagenomes</taxon>
        <taxon>ecological metagenomes</taxon>
    </lineage>
</organism>
<name>A0A382HG64_9ZZZZ</name>
<sequence>MVVSMIGYKMDKVNINLLVSDHLKMDFQLIPEPIKMKEIHVSAKANTKAYKQWKKDYKLFKRQFLGTSLNGESCKILNEYVLSFKKNDKTFTAEAIQPLEIENLRLGYYITYYLDEFQINRTHTKYAGESFFVEMEPKSERQESQWKKNRRKAYFGSLRHFLATLGKRFNVRFEITDNGYNEKEDWKFTTGRYGDPLVDEGFDVFFPKKYTKGFMTTTDYKLLQKDTLITATEIESELRLSFAGKLMVVYNKESEENNYALDRRKGTRSVQTSFLILDTGSVVFDKKGRYFEMFMIEQQGYSAWERVGERLPLQYDPYY</sequence>
<dbReference type="AlphaFoldDB" id="A0A382HG64"/>
<reference evidence="1" key="1">
    <citation type="submission" date="2018-05" db="EMBL/GenBank/DDBJ databases">
        <authorList>
            <person name="Lanie J.A."/>
            <person name="Ng W.-L."/>
            <person name="Kazmierczak K.M."/>
            <person name="Andrzejewski T.M."/>
            <person name="Davidsen T.M."/>
            <person name="Wayne K.J."/>
            <person name="Tettelin H."/>
            <person name="Glass J.I."/>
            <person name="Rusch D."/>
            <person name="Podicherti R."/>
            <person name="Tsui H.-C.T."/>
            <person name="Winkler M.E."/>
        </authorList>
    </citation>
    <scope>NUCLEOTIDE SEQUENCE</scope>
</reference>
<protein>
    <submittedName>
        <fullName evidence="1">Uncharacterized protein</fullName>
    </submittedName>
</protein>